<comment type="caution">
    <text evidence="1">The sequence shown here is derived from an EMBL/GenBank/DDBJ whole genome shotgun (WGS) entry which is preliminary data.</text>
</comment>
<dbReference type="EMBL" id="CM055729">
    <property type="protein sequence ID" value="KAJ8015003.1"/>
    <property type="molecule type" value="Genomic_DNA"/>
</dbReference>
<dbReference type="Proteomes" id="UP001157502">
    <property type="component" value="Chromosome 2"/>
</dbReference>
<evidence type="ECO:0000313" key="2">
    <source>
        <dbReference type="Proteomes" id="UP001157502"/>
    </source>
</evidence>
<evidence type="ECO:0000313" key="1">
    <source>
        <dbReference type="EMBL" id="KAJ8015003.1"/>
    </source>
</evidence>
<accession>A0ACC2HGK8</accession>
<protein>
    <submittedName>
        <fullName evidence="1">Uncharacterized protein</fullName>
    </submittedName>
</protein>
<keyword evidence="2" id="KW-1185">Reference proteome</keyword>
<sequence length="863" mass="94557">MNWSGIIQSCLAMLHLSQILCHGSVRISIPEELGAGERVGSIGSTFPPPYRLLAEDYIRIDKNTGHVYTTNHRLDREVLCPDQWEGECVVPDGTLAFVGPEETVVKLTVVVEDINDNAPVFDNTDIHKSVPENVDVGTSFLLDSQAVDSDTGRNGQLQYHLEGALGFFTVKVEDSDGIDVLLLLVQKPLDRETSDLHNMTLVVTDGGAVPQNATATLSVEVTDEDDNCPEFSPDGPQRVNITVGVRRGTAVATVRAADRDLGINAAITYILSPRVSDRARELFTLDSQTGLISLRVDLHGDMVGDVEDEVLLRVLASDLRGRCTPADTQVTVSLLPVPQLGIKIKFLAERQDQAIMLRENQPPTVLAILELPGDTSRFEGSSALSIEGEESFSLRLHNGKYLLSTLGPLDYEKKSEYRVTVVMLAGVGENKSQGYFRREIRVLVVDVNDNAPRFLQDRYHLDVEENNPSGSPLLTVKAMDADGQQNSRITYQLAPTSPNEVAAIFRIDGVTGQLTTRKSLDREQQDSHTLTVLAIDSGSPPLESTATVTIRVLDQNDNAPLFLTPHFFFFITENISPLSQIGTVGVSDADAGPNGEVEVRVLNGSAGLFAVDNVRGTLRCTGSLDRERQGRYELYLLATDSGRPSPLTSIARVTVLIEDVNDNQPKVILPSSNLSCLTVSTATGVSEPLTKIYATDEDSGLNSEIRYIIVEPNPPEWSSYDSARSPFQIDAQTGTVTLAQRLADKDRGMHHLFIVVSDRGKPEPLHTTIWVNLLVSDTLEPCHIDTTPTPLPYTLPKKATKLPDCNGESDKGWLFFLIGLGMMGASLCMLLGTLVLYFKQRKPSRRNNIPLHKQEQKYSGEVL</sequence>
<gene>
    <name evidence="1" type="ORF">DPEC_G00021630</name>
</gene>
<organism evidence="1 2">
    <name type="scientific">Dallia pectoralis</name>
    <name type="common">Alaska blackfish</name>
    <dbReference type="NCBI Taxonomy" id="75939"/>
    <lineage>
        <taxon>Eukaryota</taxon>
        <taxon>Metazoa</taxon>
        <taxon>Chordata</taxon>
        <taxon>Craniata</taxon>
        <taxon>Vertebrata</taxon>
        <taxon>Euteleostomi</taxon>
        <taxon>Actinopterygii</taxon>
        <taxon>Neopterygii</taxon>
        <taxon>Teleostei</taxon>
        <taxon>Protacanthopterygii</taxon>
        <taxon>Esociformes</taxon>
        <taxon>Umbridae</taxon>
        <taxon>Dallia</taxon>
    </lineage>
</organism>
<proteinExistence type="predicted"/>
<name>A0ACC2HGK8_DALPE</name>
<reference evidence="1" key="1">
    <citation type="submission" date="2021-05" db="EMBL/GenBank/DDBJ databases">
        <authorList>
            <person name="Pan Q."/>
            <person name="Jouanno E."/>
            <person name="Zahm M."/>
            <person name="Klopp C."/>
            <person name="Cabau C."/>
            <person name="Louis A."/>
            <person name="Berthelot C."/>
            <person name="Parey E."/>
            <person name="Roest Crollius H."/>
            <person name="Montfort J."/>
            <person name="Robinson-Rechavi M."/>
            <person name="Bouchez O."/>
            <person name="Lampietro C."/>
            <person name="Lopez Roques C."/>
            <person name="Donnadieu C."/>
            <person name="Postlethwait J."/>
            <person name="Bobe J."/>
            <person name="Dillon D."/>
            <person name="Chandos A."/>
            <person name="von Hippel F."/>
            <person name="Guiguen Y."/>
        </authorList>
    </citation>
    <scope>NUCLEOTIDE SEQUENCE</scope>
    <source>
        <strain evidence="1">YG-Jan2019</strain>
    </source>
</reference>